<sequence>MRTGRLMRWPPAHPLVVLACLLSVLAGCTISFGVSARSAGHDSAEVLLAANRLERQVSELETEQLRYVATGDTSFLGLWRVARAALFVQATALERLAAENDPQQGRRARELASTAMAYLREHSEPLVRLAHLEPTAARSLVIRKEGKRRIDALRHQFDRFADIQHRLLLAHERDALPAIRRMIAVAAGASGSLLVIFLLFGYVMRSTRAPAGPVPGLRTRPQRERLSRIATECEALQRIATLVARGASPSEVFNAGAGEMGRVLGAEHAMITRYDPDDTTVVVGHWSVHEAPRIMPPLEGRWPVEDDVVADLVYRTGLPAYLRQDVRGVGEIGAWIRTHEIERMAGCPVMAGDRLWGMAAVLSRGSAPWPDGAERTMREFAGLLGVAVVNSRRRSELVASRVRLVEAGDATRRRLERALHERTQQRLVTVGLALRVVETGVPPALGQLREQISAATRDVMEIINDLQKVARELHPAFLTRGGIESSLRALARRASLPVELDLHADRRLPPNVAVTIYYVVSEALANAEAYARASVVRVRLDTSEPVRLWVRDDGIGGARLGPGSALAGLRDRTEALGGVFELESPPGGGTSLRVTIPLRDQMARDEPQGIS</sequence>
<keyword evidence="11" id="KW-1185">Reference proteome</keyword>
<dbReference type="RefSeq" id="WP_141961186.1">
    <property type="nucleotide sequence ID" value="NZ_VFOZ01000001.1"/>
</dbReference>
<reference evidence="10 11" key="1">
    <citation type="submission" date="2019-06" db="EMBL/GenBank/DDBJ databases">
        <title>Sequencing the genomes of 1000 actinobacteria strains.</title>
        <authorList>
            <person name="Klenk H.-P."/>
        </authorList>
    </citation>
    <scope>NUCLEOTIDE SEQUENCE [LARGE SCALE GENOMIC DNA]</scope>
    <source>
        <strain evidence="10 11">DSM 102200</strain>
    </source>
</reference>
<dbReference type="InterPro" id="IPR007891">
    <property type="entry name" value="CHASE3"/>
</dbReference>
<keyword evidence="7" id="KW-0812">Transmembrane</keyword>
<keyword evidence="4" id="KW-0418">Kinase</keyword>
<dbReference type="InterPro" id="IPR029016">
    <property type="entry name" value="GAF-like_dom_sf"/>
</dbReference>
<keyword evidence="6" id="KW-0175">Coiled coil</keyword>
<name>A0A543CW47_9ACTN</name>
<comment type="catalytic activity">
    <reaction evidence="1">
        <text>ATP + protein L-histidine = ADP + protein N-phospho-L-histidine.</text>
        <dbReference type="EC" id="2.7.13.3"/>
    </reaction>
</comment>
<comment type="caution">
    <text evidence="10">The sequence shown here is derived from an EMBL/GenBank/DDBJ whole genome shotgun (WGS) entry which is preliminary data.</text>
</comment>
<dbReference type="SUPFAM" id="SSF55781">
    <property type="entry name" value="GAF domain-like"/>
    <property type="match status" value="1"/>
</dbReference>
<dbReference type="PANTHER" id="PTHR24421">
    <property type="entry name" value="NITRATE/NITRITE SENSOR PROTEIN NARX-RELATED"/>
    <property type="match status" value="1"/>
</dbReference>
<evidence type="ECO:0000256" key="5">
    <source>
        <dbReference type="ARBA" id="ARBA00023012"/>
    </source>
</evidence>
<dbReference type="Pfam" id="PF05227">
    <property type="entry name" value="CHASE3"/>
    <property type="match status" value="1"/>
</dbReference>
<organism evidence="10 11">
    <name type="scientific">Actinoallomurus bryophytorum</name>
    <dbReference type="NCBI Taxonomy" id="1490222"/>
    <lineage>
        <taxon>Bacteria</taxon>
        <taxon>Bacillati</taxon>
        <taxon>Actinomycetota</taxon>
        <taxon>Actinomycetes</taxon>
        <taxon>Streptosporangiales</taxon>
        <taxon>Thermomonosporaceae</taxon>
        <taxon>Actinoallomurus</taxon>
    </lineage>
</organism>
<dbReference type="Proteomes" id="UP000316096">
    <property type="component" value="Unassembled WGS sequence"/>
</dbReference>
<dbReference type="GO" id="GO:0000160">
    <property type="term" value="P:phosphorelay signal transduction system"/>
    <property type="evidence" value="ECO:0007669"/>
    <property type="project" value="UniProtKB-KW"/>
</dbReference>
<dbReference type="PANTHER" id="PTHR24421:SF10">
    <property type="entry name" value="NITRATE_NITRITE SENSOR PROTEIN NARQ"/>
    <property type="match status" value="1"/>
</dbReference>
<keyword evidence="7" id="KW-0472">Membrane</keyword>
<dbReference type="InterPro" id="IPR050482">
    <property type="entry name" value="Sensor_HK_TwoCompSys"/>
</dbReference>
<evidence type="ECO:0000256" key="1">
    <source>
        <dbReference type="ARBA" id="ARBA00000085"/>
    </source>
</evidence>
<feature type="domain" description="GAF" evidence="8">
    <location>
        <begin position="248"/>
        <end position="398"/>
    </location>
</feature>
<dbReference type="SMART" id="SM00387">
    <property type="entry name" value="HATPase_c"/>
    <property type="match status" value="1"/>
</dbReference>
<evidence type="ECO:0000259" key="8">
    <source>
        <dbReference type="SMART" id="SM00065"/>
    </source>
</evidence>
<dbReference type="InterPro" id="IPR003594">
    <property type="entry name" value="HATPase_dom"/>
</dbReference>
<dbReference type="EMBL" id="VFOZ01000001">
    <property type="protein sequence ID" value="TQM01337.1"/>
    <property type="molecule type" value="Genomic_DNA"/>
</dbReference>
<dbReference type="Gene3D" id="3.30.450.40">
    <property type="match status" value="1"/>
</dbReference>
<keyword evidence="7" id="KW-1133">Transmembrane helix</keyword>
<evidence type="ECO:0000256" key="7">
    <source>
        <dbReference type="SAM" id="Phobius"/>
    </source>
</evidence>
<keyword evidence="5" id="KW-0902">Two-component regulatory system</keyword>
<dbReference type="EC" id="2.7.13.3" evidence="2"/>
<feature type="domain" description="Histidine kinase/HSP90-like ATPase" evidence="9">
    <location>
        <begin position="511"/>
        <end position="600"/>
    </location>
</feature>
<dbReference type="SUPFAM" id="SSF55874">
    <property type="entry name" value="ATPase domain of HSP90 chaperone/DNA topoisomerase II/histidine kinase"/>
    <property type="match status" value="1"/>
</dbReference>
<dbReference type="SMART" id="SM00065">
    <property type="entry name" value="GAF"/>
    <property type="match status" value="1"/>
</dbReference>
<feature type="coiled-coil region" evidence="6">
    <location>
        <begin position="43"/>
        <end position="70"/>
    </location>
</feature>
<keyword evidence="3" id="KW-0808">Transferase</keyword>
<proteinExistence type="predicted"/>
<gene>
    <name evidence="10" type="ORF">FB559_7094</name>
</gene>
<dbReference type="OrthoDB" id="9797605at2"/>
<dbReference type="Pfam" id="PF02518">
    <property type="entry name" value="HATPase_c"/>
    <property type="match status" value="1"/>
</dbReference>
<dbReference type="Pfam" id="PF01590">
    <property type="entry name" value="GAF"/>
    <property type="match status" value="1"/>
</dbReference>
<accession>A0A543CW47</accession>
<dbReference type="Gene3D" id="3.30.565.10">
    <property type="entry name" value="Histidine kinase-like ATPase, C-terminal domain"/>
    <property type="match status" value="1"/>
</dbReference>
<dbReference type="AlphaFoldDB" id="A0A543CW47"/>
<evidence type="ECO:0000256" key="4">
    <source>
        <dbReference type="ARBA" id="ARBA00022777"/>
    </source>
</evidence>
<feature type="transmembrane region" description="Helical" evidence="7">
    <location>
        <begin position="182"/>
        <end position="203"/>
    </location>
</feature>
<dbReference type="InterPro" id="IPR036890">
    <property type="entry name" value="HATPase_C_sf"/>
</dbReference>
<evidence type="ECO:0000256" key="3">
    <source>
        <dbReference type="ARBA" id="ARBA00022679"/>
    </source>
</evidence>
<evidence type="ECO:0000313" key="10">
    <source>
        <dbReference type="EMBL" id="TQM01337.1"/>
    </source>
</evidence>
<evidence type="ECO:0000256" key="6">
    <source>
        <dbReference type="SAM" id="Coils"/>
    </source>
</evidence>
<evidence type="ECO:0000256" key="2">
    <source>
        <dbReference type="ARBA" id="ARBA00012438"/>
    </source>
</evidence>
<dbReference type="InterPro" id="IPR003018">
    <property type="entry name" value="GAF"/>
</dbReference>
<dbReference type="PROSITE" id="PS51257">
    <property type="entry name" value="PROKAR_LIPOPROTEIN"/>
    <property type="match status" value="1"/>
</dbReference>
<evidence type="ECO:0000313" key="11">
    <source>
        <dbReference type="Proteomes" id="UP000316096"/>
    </source>
</evidence>
<dbReference type="CDD" id="cd16917">
    <property type="entry name" value="HATPase_UhpB-NarQ-NarX-like"/>
    <property type="match status" value="1"/>
</dbReference>
<evidence type="ECO:0000259" key="9">
    <source>
        <dbReference type="SMART" id="SM00387"/>
    </source>
</evidence>
<dbReference type="GO" id="GO:0004673">
    <property type="term" value="F:protein histidine kinase activity"/>
    <property type="evidence" value="ECO:0007669"/>
    <property type="project" value="UniProtKB-EC"/>
</dbReference>
<protein>
    <recommendedName>
        <fullName evidence="2">histidine kinase</fullName>
        <ecNumber evidence="2">2.7.13.3</ecNumber>
    </recommendedName>
</protein>